<reference evidence="3 4" key="1">
    <citation type="submission" date="2018-03" db="EMBL/GenBank/DDBJ databases">
        <title>Genome sequencing of Phreatobacter sp.</title>
        <authorList>
            <person name="Kim S.-J."/>
            <person name="Heo J."/>
            <person name="Kwon S.-W."/>
        </authorList>
    </citation>
    <scope>NUCLEOTIDE SEQUENCE [LARGE SCALE GENOMIC DNA]</scope>
    <source>
        <strain evidence="3 4">S-12</strain>
    </source>
</reference>
<dbReference type="InterPro" id="IPR051803">
    <property type="entry name" value="TA_system_RelE-like_toxin"/>
</dbReference>
<dbReference type="InterPro" id="IPR035093">
    <property type="entry name" value="RelE/ParE_toxin_dom_sf"/>
</dbReference>
<dbReference type="AlphaFoldDB" id="A0A2S0NHC2"/>
<dbReference type="InterPro" id="IPR007712">
    <property type="entry name" value="RelE/ParE_toxin"/>
</dbReference>
<evidence type="ECO:0000313" key="3">
    <source>
        <dbReference type="EMBL" id="AVO47333.1"/>
    </source>
</evidence>
<protein>
    <submittedName>
        <fullName evidence="3">Plasmid stabilization protein</fullName>
    </submittedName>
</protein>
<dbReference type="Gene3D" id="3.30.2310.20">
    <property type="entry name" value="RelE-like"/>
    <property type="match status" value="1"/>
</dbReference>
<proteinExistence type="inferred from homology"/>
<dbReference type="EMBL" id="CP027668">
    <property type="protein sequence ID" value="AVO47333.1"/>
    <property type="molecule type" value="Genomic_DNA"/>
</dbReference>
<evidence type="ECO:0000256" key="1">
    <source>
        <dbReference type="ARBA" id="ARBA00006226"/>
    </source>
</evidence>
<dbReference type="OrthoDB" id="121597at2"/>
<accession>A0A2S0NHC2</accession>
<evidence type="ECO:0000256" key="2">
    <source>
        <dbReference type="ARBA" id="ARBA00022649"/>
    </source>
</evidence>
<dbReference type="PANTHER" id="PTHR33755">
    <property type="entry name" value="TOXIN PARE1-RELATED"/>
    <property type="match status" value="1"/>
</dbReference>
<comment type="similarity">
    <text evidence="1">Belongs to the RelE toxin family.</text>
</comment>
<sequence>MPRVIIAAGAVAGLERCRRFLAARDRRASQRAAAEIRRHFSALERLPGMGRPVGREGLRELVIPFGAAGYVALYRHEPDEDRVLILAFRHQREAGY</sequence>
<keyword evidence="4" id="KW-1185">Reference proteome</keyword>
<dbReference type="KEGG" id="phr:C6569_21065"/>
<dbReference type="Proteomes" id="UP000237889">
    <property type="component" value="Chromosome"/>
</dbReference>
<dbReference type="Pfam" id="PF05016">
    <property type="entry name" value="ParE_toxin"/>
    <property type="match status" value="1"/>
</dbReference>
<name>A0A2S0NHC2_9HYPH</name>
<dbReference type="PANTHER" id="PTHR33755:SF7">
    <property type="entry name" value="TOXIN MODULE OF TOXIN-ANTITOXIN SYSTEM RELE_STBE FAMILY"/>
    <property type="match status" value="1"/>
</dbReference>
<keyword evidence="2" id="KW-1277">Toxin-antitoxin system</keyword>
<organism evidence="3 4">
    <name type="scientific">Phreatobacter cathodiphilus</name>
    <dbReference type="NCBI Taxonomy" id="1868589"/>
    <lineage>
        <taxon>Bacteria</taxon>
        <taxon>Pseudomonadati</taxon>
        <taxon>Pseudomonadota</taxon>
        <taxon>Alphaproteobacteria</taxon>
        <taxon>Hyphomicrobiales</taxon>
        <taxon>Phreatobacteraceae</taxon>
        <taxon>Phreatobacter</taxon>
    </lineage>
</organism>
<evidence type="ECO:0000313" key="4">
    <source>
        <dbReference type="Proteomes" id="UP000237889"/>
    </source>
</evidence>
<gene>
    <name evidence="3" type="ORF">C6569_21065</name>
</gene>